<dbReference type="Proteomes" id="UP001595453">
    <property type="component" value="Unassembled WGS sequence"/>
</dbReference>
<dbReference type="RefSeq" id="WP_377120635.1">
    <property type="nucleotide sequence ID" value="NZ_JBHRSD010000002.1"/>
</dbReference>
<evidence type="ECO:0000313" key="2">
    <source>
        <dbReference type="Proteomes" id="UP001595453"/>
    </source>
</evidence>
<protein>
    <submittedName>
        <fullName evidence="1">Uncharacterized protein</fullName>
    </submittedName>
</protein>
<sequence length="273" mass="31193">MISSVKDNRIEAEKFYAKLEYAPALVAGELVAAAKTNCFEDNIGFIGDHNDSVKRGFLNNYSRLQKINTSKDLTQAEVTLKELHDDHGKNTSEQVLYHYLASQLAQLRQDWPRYEYHVLHAFTLRSKLPQEYRLAAAKNMLDWYMYAQQFGDAKRVAASFGYLKGINIQPETVEKAVSDVVSFASSQPAIVQQVEFSYLPTRLLTPVRREIKMQIEQGQLQQVQLRCAFHVETLPISKEMRFEIKPEFGGCQILIKGTDNTRLQISQTGQLLL</sequence>
<proteinExistence type="predicted"/>
<organism evidence="1 2">
    <name type="scientific">Pseudoalteromonas fenneropenaei</name>
    <dbReference type="NCBI Taxonomy" id="1737459"/>
    <lineage>
        <taxon>Bacteria</taxon>
        <taxon>Pseudomonadati</taxon>
        <taxon>Pseudomonadota</taxon>
        <taxon>Gammaproteobacteria</taxon>
        <taxon>Alteromonadales</taxon>
        <taxon>Pseudoalteromonadaceae</taxon>
        <taxon>Pseudoalteromonas</taxon>
    </lineage>
</organism>
<dbReference type="EMBL" id="JBHRSD010000002">
    <property type="protein sequence ID" value="MFC3031424.1"/>
    <property type="molecule type" value="Genomic_DNA"/>
</dbReference>
<name>A0ABV7CFS8_9GAMM</name>
<accession>A0ABV7CFS8</accession>
<keyword evidence="2" id="KW-1185">Reference proteome</keyword>
<evidence type="ECO:0000313" key="1">
    <source>
        <dbReference type="EMBL" id="MFC3031424.1"/>
    </source>
</evidence>
<comment type="caution">
    <text evidence="1">The sequence shown here is derived from an EMBL/GenBank/DDBJ whole genome shotgun (WGS) entry which is preliminary data.</text>
</comment>
<gene>
    <name evidence="1" type="ORF">ACFOEE_02640</name>
</gene>
<reference evidence="2" key="1">
    <citation type="journal article" date="2019" name="Int. J. Syst. Evol. Microbiol.">
        <title>The Global Catalogue of Microorganisms (GCM) 10K type strain sequencing project: providing services to taxonomists for standard genome sequencing and annotation.</title>
        <authorList>
            <consortium name="The Broad Institute Genomics Platform"/>
            <consortium name="The Broad Institute Genome Sequencing Center for Infectious Disease"/>
            <person name="Wu L."/>
            <person name="Ma J."/>
        </authorList>
    </citation>
    <scope>NUCLEOTIDE SEQUENCE [LARGE SCALE GENOMIC DNA]</scope>
    <source>
        <strain evidence="2">KCTC 42730</strain>
    </source>
</reference>